<proteinExistence type="predicted"/>
<gene>
    <name evidence="2" type="ORF">NPIL_543751</name>
</gene>
<comment type="caution">
    <text evidence="2">The sequence shown here is derived from an EMBL/GenBank/DDBJ whole genome shotgun (WGS) entry which is preliminary data.</text>
</comment>
<sequence>MENSEPKNSKQVTNSDLSDTESMHSAPSSSEEESEIETNSTNTSTKPETTQTEENNDGDTENNNRFTVVIRGKKESLQ</sequence>
<dbReference type="Proteomes" id="UP000887013">
    <property type="component" value="Unassembled WGS sequence"/>
</dbReference>
<keyword evidence="3" id="KW-1185">Reference proteome</keyword>
<reference evidence="2" key="1">
    <citation type="submission" date="2020-08" db="EMBL/GenBank/DDBJ databases">
        <title>Multicomponent nature underlies the extraordinary mechanical properties of spider dragline silk.</title>
        <authorList>
            <person name="Kono N."/>
            <person name="Nakamura H."/>
            <person name="Mori M."/>
            <person name="Yoshida Y."/>
            <person name="Ohtoshi R."/>
            <person name="Malay A.D."/>
            <person name="Moran D.A.P."/>
            <person name="Tomita M."/>
            <person name="Numata K."/>
            <person name="Arakawa K."/>
        </authorList>
    </citation>
    <scope>NUCLEOTIDE SEQUENCE</scope>
</reference>
<evidence type="ECO:0000313" key="2">
    <source>
        <dbReference type="EMBL" id="GFT35135.1"/>
    </source>
</evidence>
<organism evidence="2 3">
    <name type="scientific">Nephila pilipes</name>
    <name type="common">Giant wood spider</name>
    <name type="synonym">Nephila maculata</name>
    <dbReference type="NCBI Taxonomy" id="299642"/>
    <lineage>
        <taxon>Eukaryota</taxon>
        <taxon>Metazoa</taxon>
        <taxon>Ecdysozoa</taxon>
        <taxon>Arthropoda</taxon>
        <taxon>Chelicerata</taxon>
        <taxon>Arachnida</taxon>
        <taxon>Araneae</taxon>
        <taxon>Araneomorphae</taxon>
        <taxon>Entelegynae</taxon>
        <taxon>Araneoidea</taxon>
        <taxon>Nephilidae</taxon>
        <taxon>Nephila</taxon>
    </lineage>
</organism>
<protein>
    <submittedName>
        <fullName evidence="2">Uncharacterized protein</fullName>
    </submittedName>
</protein>
<name>A0A8X6NUA4_NEPPI</name>
<accession>A0A8X6NUA4</accession>
<dbReference type="EMBL" id="BMAW01062260">
    <property type="protein sequence ID" value="GFT35135.1"/>
    <property type="molecule type" value="Genomic_DNA"/>
</dbReference>
<dbReference type="AlphaFoldDB" id="A0A8X6NUA4"/>
<evidence type="ECO:0000256" key="1">
    <source>
        <dbReference type="SAM" id="MobiDB-lite"/>
    </source>
</evidence>
<feature type="compositionally biased region" description="Low complexity" evidence="1">
    <location>
        <begin position="37"/>
        <end position="53"/>
    </location>
</feature>
<evidence type="ECO:0000313" key="3">
    <source>
        <dbReference type="Proteomes" id="UP000887013"/>
    </source>
</evidence>
<feature type="region of interest" description="Disordered" evidence="1">
    <location>
        <begin position="1"/>
        <end position="78"/>
    </location>
</feature>